<evidence type="ECO:0000313" key="10">
    <source>
        <dbReference type="EMBL" id="ANZ77975.1"/>
    </source>
</evidence>
<protein>
    <submittedName>
        <fullName evidence="10">BA75_04850T0</fullName>
    </submittedName>
</protein>
<proteinExistence type="predicted"/>
<dbReference type="InterPro" id="IPR051059">
    <property type="entry name" value="VerF-like"/>
</dbReference>
<feature type="compositionally biased region" description="Low complexity" evidence="8">
    <location>
        <begin position="152"/>
        <end position="179"/>
    </location>
</feature>
<keyword evidence="5" id="KW-0862">Zinc</keyword>
<feature type="region of interest" description="Disordered" evidence="8">
    <location>
        <begin position="105"/>
        <end position="184"/>
    </location>
</feature>
<feature type="compositionally biased region" description="Low complexity" evidence="8">
    <location>
        <begin position="115"/>
        <end position="132"/>
    </location>
</feature>
<reference evidence="10 11" key="1">
    <citation type="submission" date="2016-02" db="EMBL/GenBank/DDBJ databases">
        <title>Comparative genomic and transcriptomic foundation for Pichia pastoris.</title>
        <authorList>
            <person name="Love K.R."/>
            <person name="Shah K.A."/>
            <person name="Whittaker C.A."/>
            <person name="Wu J."/>
            <person name="Bartlett M.C."/>
            <person name="Ma D."/>
            <person name="Leeson R.L."/>
            <person name="Priest M."/>
            <person name="Young S.K."/>
            <person name="Love J.C."/>
        </authorList>
    </citation>
    <scope>NUCLEOTIDE SEQUENCE [LARGE SCALE GENOMIC DNA]</scope>
    <source>
        <strain evidence="10 11">ATCC 28485</strain>
    </source>
</reference>
<keyword evidence="2" id="KW-0479">Metal-binding</keyword>
<dbReference type="Gene3D" id="3.30.160.60">
    <property type="entry name" value="Classic Zinc Finger"/>
    <property type="match status" value="2"/>
</dbReference>
<keyword evidence="3" id="KW-0677">Repeat</keyword>
<feature type="domain" description="C2H2-type" evidence="9">
    <location>
        <begin position="40"/>
        <end position="67"/>
    </location>
</feature>
<keyword evidence="4 7" id="KW-0863">Zinc-finger</keyword>
<dbReference type="Proteomes" id="UP000094565">
    <property type="component" value="Chromosome 4"/>
</dbReference>
<evidence type="ECO:0000256" key="2">
    <source>
        <dbReference type="ARBA" id="ARBA00022723"/>
    </source>
</evidence>
<dbReference type="Pfam" id="PF00096">
    <property type="entry name" value="zf-C2H2"/>
    <property type="match status" value="2"/>
</dbReference>
<dbReference type="AlphaFoldDB" id="A0A1B2JJC0"/>
<dbReference type="PROSITE" id="PS00028">
    <property type="entry name" value="ZINC_FINGER_C2H2_1"/>
    <property type="match status" value="2"/>
</dbReference>
<feature type="region of interest" description="Disordered" evidence="8">
    <location>
        <begin position="1"/>
        <end position="31"/>
    </location>
</feature>
<evidence type="ECO:0000256" key="7">
    <source>
        <dbReference type="PROSITE-ProRule" id="PRU00042"/>
    </source>
</evidence>
<dbReference type="InterPro" id="IPR013087">
    <property type="entry name" value="Znf_C2H2_type"/>
</dbReference>
<evidence type="ECO:0000256" key="4">
    <source>
        <dbReference type="ARBA" id="ARBA00022771"/>
    </source>
</evidence>
<dbReference type="SMART" id="SM00355">
    <property type="entry name" value="ZnF_C2H2"/>
    <property type="match status" value="2"/>
</dbReference>
<evidence type="ECO:0000256" key="3">
    <source>
        <dbReference type="ARBA" id="ARBA00022737"/>
    </source>
</evidence>
<dbReference type="CDD" id="cd12148">
    <property type="entry name" value="fungal_TF_MHR"/>
    <property type="match status" value="1"/>
</dbReference>
<dbReference type="InterPro" id="IPR036236">
    <property type="entry name" value="Znf_C2H2_sf"/>
</dbReference>
<name>A0A1B2JJC0_PICPA</name>
<organism evidence="10 11">
    <name type="scientific">Komagataella pastoris</name>
    <name type="common">Yeast</name>
    <name type="synonym">Pichia pastoris</name>
    <dbReference type="NCBI Taxonomy" id="4922"/>
    <lineage>
        <taxon>Eukaryota</taxon>
        <taxon>Fungi</taxon>
        <taxon>Dikarya</taxon>
        <taxon>Ascomycota</taxon>
        <taxon>Saccharomycotina</taxon>
        <taxon>Pichiomycetes</taxon>
        <taxon>Pichiales</taxon>
        <taxon>Pichiaceae</taxon>
        <taxon>Komagataella</taxon>
    </lineage>
</organism>
<feature type="region of interest" description="Disordered" evidence="8">
    <location>
        <begin position="289"/>
        <end position="308"/>
    </location>
</feature>
<comment type="subcellular location">
    <subcellularLocation>
        <location evidence="1">Nucleus</location>
    </subcellularLocation>
</comment>
<evidence type="ECO:0000313" key="11">
    <source>
        <dbReference type="Proteomes" id="UP000094565"/>
    </source>
</evidence>
<dbReference type="PROSITE" id="PS50157">
    <property type="entry name" value="ZINC_FINGER_C2H2_2"/>
    <property type="match status" value="2"/>
</dbReference>
<gene>
    <name evidence="10" type="primary">ADR1</name>
    <name evidence="10" type="ORF">ATY40_BA7504850</name>
</gene>
<evidence type="ECO:0000259" key="9">
    <source>
        <dbReference type="PROSITE" id="PS50157"/>
    </source>
</evidence>
<evidence type="ECO:0000256" key="1">
    <source>
        <dbReference type="ARBA" id="ARBA00004123"/>
    </source>
</evidence>
<dbReference type="PANTHER" id="PTHR40626">
    <property type="entry name" value="MIP31509P"/>
    <property type="match status" value="1"/>
</dbReference>
<dbReference type="GO" id="GO:0008270">
    <property type="term" value="F:zinc ion binding"/>
    <property type="evidence" value="ECO:0007669"/>
    <property type="project" value="UniProtKB-KW"/>
</dbReference>
<dbReference type="GO" id="GO:0000978">
    <property type="term" value="F:RNA polymerase II cis-regulatory region sequence-specific DNA binding"/>
    <property type="evidence" value="ECO:0007669"/>
    <property type="project" value="InterPro"/>
</dbReference>
<dbReference type="SUPFAM" id="SSF57667">
    <property type="entry name" value="beta-beta-alpha zinc fingers"/>
    <property type="match status" value="1"/>
</dbReference>
<dbReference type="OrthoDB" id="10018191at2759"/>
<sequence length="1149" mass="131888">MSNLPPTFGSTRQSPEDQSPPVPKELSFNGTTPSGKLRLFVCQTCTRAFARQEHLKRHERSHTKEKPFSCGICSRKFSRRDLLLRHAQKLHSNCSDAAITRLRRKATRRSSNAAGSISGSTPVTTPGTMGTPEDGEKRKVQKLAGRRDSSEQKLQQQQPQLQYQQSLQQHENQVQQPNQDPLISPRMQLFNDSNHHVNNLFDLGLRRASFSAVSGNNYAHYVNNFQQDTSSTNPNQETNNAEFENIEFSTPQMMPVEDAETWMNNMGPIPNFSLDVNRNISDSFTDIQHKNSEPVITEESKDTAPNDKKLNGYSFYEAPIKPLESLFSVRNTKRNKYRTNDDSPDTADNNSAPAANTIQELESSLNASKNFCLPTGYSFYGNLDQQTFSNTLSCTSSNATISPILLDNSINNNSTSDVRPEFRTQSVTSEMSQAPLPPQKNNSKYSTEVLFTSNMRSFIHYALSKYPFIGVPTPTLPENERLNEYADSFTHSFLNHYPFIHVTILKEYSLFKAILDENESTKNWENNQFFLENQRISIVCLPLLVATIGAVLSNNKKDASNLYEASRRCIHVYLDSRKKIPTSLSANNNDSPLWLIQSLTLSVMYGLFADNDISLNVVIRQVNALNSLVKTSGLNRTSIIDLFNINKPLDNELWNQFVKIESTVRTIHTIFQISSNLSALYNIIPSLKIDDLMITLPVPTTLWQADSFVKFKSLSYGNQIPFQYTRVLQNLIDYNQPLSDGKFLYENHVSEFGLICLQNGLHQYSYFQKLTGVNNREAVLFTKVVNSLHSWDKMISNSDLFPKKIYQQSCLILDSKLLNNFLIVKSSLKVSTGDVSSLNKLKENVWLKNWNQVCAIYYNSFMNIPAPSIQKKYNDIEFVDDMINLSLIIIKIMKLIFYNNVKDNYEDENDFKLQELNLTFDNFDEKISLNLTILFDIFLMIYKIITNYEKFMKIKHKFNYYNSNSNISFLHHFELSSVINNTQMNQNDYMKTDIDEKLDQLFHIYQTFFRLYLDLEKFMKFKFNYHDFETEFSSLSISNILNTHAASNNEANATDAMNAKDEKISPTTLNSVLLADEGNESSGRNNDSDRLFMLNELINFEVGLKFLKIGESFFDFLYENNYKFIHFKNLNDGMFHIRIYLENRLDGGV</sequence>
<feature type="domain" description="C2H2-type" evidence="9">
    <location>
        <begin position="68"/>
        <end position="96"/>
    </location>
</feature>
<keyword evidence="6" id="KW-0539">Nucleus</keyword>
<evidence type="ECO:0000256" key="5">
    <source>
        <dbReference type="ARBA" id="ARBA00022833"/>
    </source>
</evidence>
<keyword evidence="11" id="KW-1185">Reference proteome</keyword>
<dbReference type="EMBL" id="CP014587">
    <property type="protein sequence ID" value="ANZ77975.1"/>
    <property type="molecule type" value="Genomic_DNA"/>
</dbReference>
<dbReference type="GO" id="GO:0005634">
    <property type="term" value="C:nucleus"/>
    <property type="evidence" value="ECO:0007669"/>
    <property type="project" value="UniProtKB-SubCell"/>
</dbReference>
<accession>A0A1B2JJC0</accession>
<dbReference type="GO" id="GO:0000785">
    <property type="term" value="C:chromatin"/>
    <property type="evidence" value="ECO:0007669"/>
    <property type="project" value="TreeGrafter"/>
</dbReference>
<dbReference type="PANTHER" id="PTHR40626:SF28">
    <property type="entry name" value="REGULATORY PROTEIN ADR1"/>
    <property type="match status" value="1"/>
</dbReference>
<evidence type="ECO:0000256" key="6">
    <source>
        <dbReference type="ARBA" id="ARBA00023242"/>
    </source>
</evidence>
<dbReference type="GO" id="GO:0000981">
    <property type="term" value="F:DNA-binding transcription factor activity, RNA polymerase II-specific"/>
    <property type="evidence" value="ECO:0007669"/>
    <property type="project" value="InterPro"/>
</dbReference>
<feature type="compositionally biased region" description="Polar residues" evidence="8">
    <location>
        <begin position="1"/>
        <end position="17"/>
    </location>
</feature>
<evidence type="ECO:0000256" key="8">
    <source>
        <dbReference type="SAM" id="MobiDB-lite"/>
    </source>
</evidence>